<organism evidence="4 5">
    <name type="scientific">Opitutus terrae (strain DSM 11246 / JCM 15787 / PB90-1)</name>
    <dbReference type="NCBI Taxonomy" id="452637"/>
    <lineage>
        <taxon>Bacteria</taxon>
        <taxon>Pseudomonadati</taxon>
        <taxon>Verrucomicrobiota</taxon>
        <taxon>Opitutia</taxon>
        <taxon>Opitutales</taxon>
        <taxon>Opitutaceae</taxon>
        <taxon>Opitutus</taxon>
    </lineage>
</organism>
<dbReference type="RefSeq" id="WP_012373454.1">
    <property type="nucleotide sequence ID" value="NC_010571.1"/>
</dbReference>
<dbReference type="PROSITE" id="PS00818">
    <property type="entry name" value="DPS_1"/>
    <property type="match status" value="1"/>
</dbReference>
<dbReference type="KEGG" id="ote:Oter_0626"/>
<dbReference type="InterPro" id="IPR012347">
    <property type="entry name" value="Ferritin-like"/>
</dbReference>
<dbReference type="PANTHER" id="PTHR42932">
    <property type="entry name" value="GENERAL STRESS PROTEIN 20U"/>
    <property type="match status" value="1"/>
</dbReference>
<feature type="domain" description="Ferritin/DPS" evidence="3">
    <location>
        <begin position="19"/>
        <end position="158"/>
    </location>
</feature>
<evidence type="ECO:0000256" key="1">
    <source>
        <dbReference type="ARBA" id="ARBA00009497"/>
    </source>
</evidence>
<dbReference type="PANTHER" id="PTHR42932:SF1">
    <property type="entry name" value="GENERAL STRESS PROTEIN 20U"/>
    <property type="match status" value="1"/>
</dbReference>
<sequence length="162" mass="18137">MSFPDHTVLTDEARTRVGELLNHALAEESALSVAARDYHWHVSGPQFRSLHEVFDQQHRELDGWVERLGERARGLGVAPRASWNELLAATQLRPARGADLNASCMLAEMIGMHDHVADWLRSKLASDTDAATAELLHELVEYHETAAWMLGELIENHELAQA</sequence>
<dbReference type="InterPro" id="IPR009078">
    <property type="entry name" value="Ferritin-like_SF"/>
</dbReference>
<reference evidence="4 5" key="1">
    <citation type="journal article" date="2011" name="J. Bacteriol.">
        <title>Genome sequence of the verrucomicrobium Opitutus terrae PB90-1, an abundant inhabitant of rice paddy soil ecosystems.</title>
        <authorList>
            <person name="van Passel M.W."/>
            <person name="Kant R."/>
            <person name="Palva A."/>
            <person name="Copeland A."/>
            <person name="Lucas S."/>
            <person name="Lapidus A."/>
            <person name="Glavina del Rio T."/>
            <person name="Pitluck S."/>
            <person name="Goltsman E."/>
            <person name="Clum A."/>
            <person name="Sun H."/>
            <person name="Schmutz J."/>
            <person name="Larimer F.W."/>
            <person name="Land M.L."/>
            <person name="Hauser L."/>
            <person name="Kyrpides N."/>
            <person name="Mikhailova N."/>
            <person name="Richardson P.P."/>
            <person name="Janssen P.H."/>
            <person name="de Vos W.M."/>
            <person name="Smidt H."/>
        </authorList>
    </citation>
    <scope>NUCLEOTIDE SEQUENCE [LARGE SCALE GENOMIC DNA]</scope>
    <source>
        <strain evidence="5">DSM 11246 / JCM 15787 / PB90-1</strain>
    </source>
</reference>
<dbReference type="EMBL" id="CP001032">
    <property type="protein sequence ID" value="ACB73916.1"/>
    <property type="molecule type" value="Genomic_DNA"/>
</dbReference>
<dbReference type="Proteomes" id="UP000007013">
    <property type="component" value="Chromosome"/>
</dbReference>
<dbReference type="CDD" id="cd01043">
    <property type="entry name" value="DPS"/>
    <property type="match status" value="1"/>
</dbReference>
<keyword evidence="5" id="KW-1185">Reference proteome</keyword>
<dbReference type="AlphaFoldDB" id="B1ZTH1"/>
<gene>
    <name evidence="4" type="ordered locus">Oter_0626</name>
</gene>
<evidence type="ECO:0000313" key="5">
    <source>
        <dbReference type="Proteomes" id="UP000007013"/>
    </source>
</evidence>
<name>B1ZTH1_OPITP</name>
<dbReference type="STRING" id="452637.Oter_0626"/>
<dbReference type="OrthoDB" id="9797023at2"/>
<protein>
    <submittedName>
        <fullName evidence="4">Ferritin Dps family protein</fullName>
    </submittedName>
</protein>
<dbReference type="PRINTS" id="PR01346">
    <property type="entry name" value="HELNAPAPROT"/>
</dbReference>
<dbReference type="HOGENOM" id="CLU_098183_2_1_0"/>
<dbReference type="SUPFAM" id="SSF47240">
    <property type="entry name" value="Ferritin-like"/>
    <property type="match status" value="1"/>
</dbReference>
<dbReference type="InterPro" id="IPR002177">
    <property type="entry name" value="DPS_DNA-bd"/>
</dbReference>
<dbReference type="Pfam" id="PF00210">
    <property type="entry name" value="Ferritin"/>
    <property type="match status" value="1"/>
</dbReference>
<proteinExistence type="inferred from homology"/>
<evidence type="ECO:0000256" key="2">
    <source>
        <dbReference type="RuleBase" id="RU003875"/>
    </source>
</evidence>
<dbReference type="Gene3D" id="1.20.1260.10">
    <property type="match status" value="1"/>
</dbReference>
<comment type="similarity">
    <text evidence="1 2">Belongs to the Dps family.</text>
</comment>
<dbReference type="InterPro" id="IPR023188">
    <property type="entry name" value="DPS_DNA-bd_CS"/>
</dbReference>
<dbReference type="eggNOG" id="COG0783">
    <property type="taxonomic scope" value="Bacteria"/>
</dbReference>
<accession>B1ZTH1</accession>
<evidence type="ECO:0000259" key="3">
    <source>
        <dbReference type="Pfam" id="PF00210"/>
    </source>
</evidence>
<dbReference type="GO" id="GO:0008199">
    <property type="term" value="F:ferric iron binding"/>
    <property type="evidence" value="ECO:0007669"/>
    <property type="project" value="InterPro"/>
</dbReference>
<dbReference type="PIRSF" id="PIRSF005900">
    <property type="entry name" value="Dps"/>
    <property type="match status" value="1"/>
</dbReference>
<evidence type="ECO:0000313" key="4">
    <source>
        <dbReference type="EMBL" id="ACB73916.1"/>
    </source>
</evidence>
<dbReference type="InterPro" id="IPR008331">
    <property type="entry name" value="Ferritin_DPS_dom"/>
</dbReference>
<dbReference type="GO" id="GO:0016722">
    <property type="term" value="F:oxidoreductase activity, acting on metal ions"/>
    <property type="evidence" value="ECO:0007669"/>
    <property type="project" value="InterPro"/>
</dbReference>